<dbReference type="GO" id="GO:0004828">
    <property type="term" value="F:serine-tRNA ligase activity"/>
    <property type="evidence" value="ECO:0007669"/>
    <property type="project" value="UniProtKB-UniRule"/>
</dbReference>
<dbReference type="InterPro" id="IPR002317">
    <property type="entry name" value="Ser-tRNA-ligase_type_1"/>
</dbReference>
<evidence type="ECO:0000256" key="3">
    <source>
        <dbReference type="ARBA" id="ARBA00022840"/>
    </source>
</evidence>
<dbReference type="Pfam" id="PF00587">
    <property type="entry name" value="tRNA-synt_2b"/>
    <property type="match status" value="1"/>
</dbReference>
<proteinExistence type="inferred from homology"/>
<name>A0A0M0BSY0_9ARCH</name>
<feature type="domain" description="Aminoacyl-transfer RNA synthetases class-II family profile" evidence="10">
    <location>
        <begin position="184"/>
        <end position="412"/>
    </location>
</feature>
<comment type="pathway">
    <text evidence="6">Aminoacyl-tRNA biosynthesis; selenocysteinyl-tRNA(Sec) biosynthesis; L-seryl-tRNA(Sec) from L-serine and tRNA(Sec): step 1/1.</text>
</comment>
<comment type="caution">
    <text evidence="6">Lacks conserved residue(s) required for the propagation of feature annotation.</text>
</comment>
<keyword evidence="5 6" id="KW-0030">Aminoacyl-tRNA synthetase</keyword>
<feature type="binding site" evidence="6">
    <location>
        <position position="387"/>
    </location>
    <ligand>
        <name>L-serine</name>
        <dbReference type="ChEBI" id="CHEBI:33384"/>
    </ligand>
</feature>
<sequence>MLDIKLIRKNPEFVKNNLMRRGNPENSKMLDALVDLDRKWRQNLTKLNDLRHERKNMTTKIATLKKAGKESGKEVEKAKTLDSKITSIQSEVAVAEEKARDYLMRLPNLLHDTVPVGKDENDNVQVRSWGVAPKFDFAVKNHIDLGLNLDIIDIERAGKVTGSRFFYLKREGVLLDMALMSFAMEETMKKGYLPVEPPYLMRREPYEGVTSLGDFEDVLYKIENEDLYLIATSEHPMAAMFMNEVLKEENLPLKLAGISTCFRKEAGAHGRDTRGMFRTHQFNKIEQFVFCRPEESWELHEELIHNAEELVQKLGLPYRVVNVCTGDIGTVAAKKYDIEVWMPAQNAYREVVSCSNCTDYQARRLGIRYREKEGAPPKAFLHTLNSTAIATGRTIVAILENFQQEDGTVVVPEVLRKYMGNIKKINLER</sequence>
<dbReference type="InterPro" id="IPR033729">
    <property type="entry name" value="SerRS_core"/>
</dbReference>
<dbReference type="InterPro" id="IPR006195">
    <property type="entry name" value="aa-tRNA-synth_II"/>
</dbReference>
<evidence type="ECO:0000256" key="6">
    <source>
        <dbReference type="HAMAP-Rule" id="MF_00176"/>
    </source>
</evidence>
<dbReference type="InterPro" id="IPR002314">
    <property type="entry name" value="aa-tRNA-synt_IIb"/>
</dbReference>
<comment type="subunit">
    <text evidence="6">Homodimer. The tRNA molecule binds across the dimer.</text>
</comment>
<evidence type="ECO:0000256" key="4">
    <source>
        <dbReference type="ARBA" id="ARBA00022917"/>
    </source>
</evidence>
<protein>
    <recommendedName>
        <fullName evidence="6">Serine--tRNA ligase</fullName>
        <ecNumber evidence="6">6.1.1.11</ecNumber>
    </recommendedName>
    <alternativeName>
        <fullName evidence="6">Seryl-tRNA synthetase</fullName>
        <shortName evidence="6">SerRS</shortName>
    </alternativeName>
    <alternativeName>
        <fullName evidence="6">Seryl-tRNA(Ser/Sec) synthetase</fullName>
    </alternativeName>
</protein>
<dbReference type="UniPathway" id="UPA00906">
    <property type="reaction ID" value="UER00895"/>
</dbReference>
<evidence type="ECO:0000256" key="9">
    <source>
        <dbReference type="SAM" id="Coils"/>
    </source>
</evidence>
<evidence type="ECO:0000313" key="11">
    <source>
        <dbReference type="EMBL" id="KON31723.1"/>
    </source>
</evidence>
<dbReference type="SUPFAM" id="SSF46589">
    <property type="entry name" value="tRNA-binding arm"/>
    <property type="match status" value="1"/>
</dbReference>
<dbReference type="HAMAP" id="MF_00176">
    <property type="entry name" value="Ser_tRNA_synth_type1"/>
    <property type="match status" value="1"/>
</dbReference>
<keyword evidence="3 6" id="KW-0067">ATP-binding</keyword>
<feature type="binding site" evidence="6 7">
    <location>
        <position position="286"/>
    </location>
    <ligand>
        <name>L-serine</name>
        <dbReference type="ChEBI" id="CHEBI:33384"/>
    </ligand>
</feature>
<dbReference type="SUPFAM" id="SSF55681">
    <property type="entry name" value="Class II aaRS and biotin synthetases"/>
    <property type="match status" value="1"/>
</dbReference>
<dbReference type="InterPro" id="IPR042103">
    <property type="entry name" value="SerRS_1_N_sf"/>
</dbReference>
<evidence type="ECO:0000256" key="8">
    <source>
        <dbReference type="PIRSR" id="PIRSR001529-2"/>
    </source>
</evidence>
<keyword evidence="4 6" id="KW-0648">Protein biosynthesis</keyword>
<feature type="binding site" evidence="7">
    <location>
        <position position="385"/>
    </location>
    <ligand>
        <name>L-serine</name>
        <dbReference type="ChEBI" id="CHEBI:33384"/>
    </ligand>
</feature>
<feature type="binding site" evidence="6 8">
    <location>
        <begin position="263"/>
        <end position="265"/>
    </location>
    <ligand>
        <name>ATP</name>
        <dbReference type="ChEBI" id="CHEBI:30616"/>
    </ligand>
</feature>
<evidence type="ECO:0000313" key="12">
    <source>
        <dbReference type="Proteomes" id="UP000054016"/>
    </source>
</evidence>
<comment type="function">
    <text evidence="6">Catalyzes the attachment of serine to tRNA(Ser). Is also able to aminoacylate tRNA(Sec) with serine, to form the misacylated tRNA L-seryl-tRNA(Sec), which will be further converted into selenocysteinyl-tRNA(Sec).</text>
</comment>
<dbReference type="PANTHER" id="PTHR11778">
    <property type="entry name" value="SERYL-TRNA SYNTHETASE"/>
    <property type="match status" value="1"/>
</dbReference>
<reference evidence="12" key="1">
    <citation type="submission" date="2015-06" db="EMBL/GenBank/DDBJ databases">
        <title>New insights into the roles of widespread benthic archaea in carbon and nitrogen cycling.</title>
        <authorList>
            <person name="Lazar C.S."/>
            <person name="Baker B.J."/>
            <person name="Seitz K.W."/>
            <person name="Hyde A.S."/>
            <person name="Dick G.J."/>
            <person name="Hinrichs K.-U."/>
            <person name="Teske A.P."/>
        </authorList>
    </citation>
    <scope>NUCLEOTIDE SEQUENCE [LARGE SCALE GENOMIC DNA]</scope>
</reference>
<dbReference type="PATRIC" id="fig|1685125.3.peg.547"/>
<organism evidence="11 12">
    <name type="scientific">miscellaneous Crenarchaeota group-1 archaeon SG8-32-3</name>
    <dbReference type="NCBI Taxonomy" id="1685125"/>
    <lineage>
        <taxon>Archaea</taxon>
        <taxon>Candidatus Bathyarchaeota</taxon>
        <taxon>MCG-1</taxon>
    </lineage>
</organism>
<dbReference type="PIRSF" id="PIRSF001529">
    <property type="entry name" value="Ser-tRNA-synth_IIa"/>
    <property type="match status" value="1"/>
</dbReference>
<dbReference type="EC" id="6.1.1.11" evidence="6"/>
<comment type="similarity">
    <text evidence="6">Belongs to the class-II aminoacyl-tRNA synthetase family. Type-1 seryl-tRNA synthetase subfamily.</text>
</comment>
<comment type="catalytic activity">
    <reaction evidence="6">
        <text>tRNA(Sec) + L-serine + ATP = L-seryl-tRNA(Sec) + AMP + diphosphate + H(+)</text>
        <dbReference type="Rhea" id="RHEA:42580"/>
        <dbReference type="Rhea" id="RHEA-COMP:9742"/>
        <dbReference type="Rhea" id="RHEA-COMP:10128"/>
        <dbReference type="ChEBI" id="CHEBI:15378"/>
        <dbReference type="ChEBI" id="CHEBI:30616"/>
        <dbReference type="ChEBI" id="CHEBI:33019"/>
        <dbReference type="ChEBI" id="CHEBI:33384"/>
        <dbReference type="ChEBI" id="CHEBI:78442"/>
        <dbReference type="ChEBI" id="CHEBI:78533"/>
        <dbReference type="ChEBI" id="CHEBI:456215"/>
        <dbReference type="EC" id="6.1.1.11"/>
    </reaction>
</comment>
<dbReference type="PROSITE" id="PS50862">
    <property type="entry name" value="AA_TRNA_LIGASE_II"/>
    <property type="match status" value="1"/>
</dbReference>
<dbReference type="GO" id="GO:0005737">
    <property type="term" value="C:cytoplasm"/>
    <property type="evidence" value="ECO:0007669"/>
    <property type="project" value="UniProtKB-SubCell"/>
</dbReference>
<evidence type="ECO:0000256" key="2">
    <source>
        <dbReference type="ARBA" id="ARBA00022741"/>
    </source>
</evidence>
<feature type="binding site" evidence="6">
    <location>
        <begin position="232"/>
        <end position="234"/>
    </location>
    <ligand>
        <name>L-serine</name>
        <dbReference type="ChEBI" id="CHEBI:33384"/>
    </ligand>
</feature>
<comment type="catalytic activity">
    <reaction evidence="6">
        <text>tRNA(Ser) + L-serine + ATP = L-seryl-tRNA(Ser) + AMP + diphosphate + H(+)</text>
        <dbReference type="Rhea" id="RHEA:12292"/>
        <dbReference type="Rhea" id="RHEA-COMP:9669"/>
        <dbReference type="Rhea" id="RHEA-COMP:9703"/>
        <dbReference type="ChEBI" id="CHEBI:15378"/>
        <dbReference type="ChEBI" id="CHEBI:30616"/>
        <dbReference type="ChEBI" id="CHEBI:33019"/>
        <dbReference type="ChEBI" id="CHEBI:33384"/>
        <dbReference type="ChEBI" id="CHEBI:78442"/>
        <dbReference type="ChEBI" id="CHEBI:78533"/>
        <dbReference type="ChEBI" id="CHEBI:456215"/>
        <dbReference type="EC" id="6.1.1.11"/>
    </reaction>
</comment>
<dbReference type="GO" id="GO:0006434">
    <property type="term" value="P:seryl-tRNA aminoacylation"/>
    <property type="evidence" value="ECO:0007669"/>
    <property type="project" value="UniProtKB-UniRule"/>
</dbReference>
<comment type="domain">
    <text evidence="6">Consists of two distinct domains, a catalytic core and a N-terminal extension that is involved in tRNA binding.</text>
</comment>
<dbReference type="AlphaFoldDB" id="A0A0M0BSY0"/>
<dbReference type="Gene3D" id="3.30.930.10">
    <property type="entry name" value="Bira Bifunctional Protein, Domain 2"/>
    <property type="match status" value="1"/>
</dbReference>
<keyword evidence="1 6" id="KW-0436">Ligase</keyword>
<dbReference type="CDD" id="cd00770">
    <property type="entry name" value="SerRS_core"/>
    <property type="match status" value="1"/>
</dbReference>
<dbReference type="InterPro" id="IPR010978">
    <property type="entry name" value="tRNA-bd_arm"/>
</dbReference>
<comment type="subcellular location">
    <subcellularLocation>
        <location evidence="6">Cytoplasm</location>
    </subcellularLocation>
</comment>
<dbReference type="NCBIfam" id="TIGR00414">
    <property type="entry name" value="serS"/>
    <property type="match status" value="1"/>
</dbReference>
<dbReference type="Pfam" id="PF02403">
    <property type="entry name" value="Seryl_tRNA_N"/>
    <property type="match status" value="1"/>
</dbReference>
<dbReference type="GO" id="GO:0016260">
    <property type="term" value="P:selenocysteine biosynthetic process"/>
    <property type="evidence" value="ECO:0007669"/>
    <property type="project" value="UniProtKB-UniRule"/>
</dbReference>
<dbReference type="EMBL" id="LFWV01000027">
    <property type="protein sequence ID" value="KON31723.1"/>
    <property type="molecule type" value="Genomic_DNA"/>
</dbReference>
<dbReference type="InterPro" id="IPR045864">
    <property type="entry name" value="aa-tRNA-synth_II/BPL/LPL"/>
</dbReference>
<feature type="binding site" evidence="6 8">
    <location>
        <begin position="350"/>
        <end position="353"/>
    </location>
    <ligand>
        <name>ATP</name>
        <dbReference type="ChEBI" id="CHEBI:30616"/>
    </ligand>
</feature>
<comment type="caution">
    <text evidence="11">The sequence shown here is derived from an EMBL/GenBank/DDBJ whole genome shotgun (WGS) entry which is preliminary data.</text>
</comment>
<dbReference type="InterPro" id="IPR015866">
    <property type="entry name" value="Ser-tRNA-synth_1_N"/>
</dbReference>
<dbReference type="Proteomes" id="UP000054016">
    <property type="component" value="Unassembled WGS sequence"/>
</dbReference>
<accession>A0A0M0BSY0</accession>
<keyword evidence="2 6" id="KW-0547">Nucleotide-binding</keyword>
<evidence type="ECO:0000256" key="7">
    <source>
        <dbReference type="PIRSR" id="PIRSR001529-1"/>
    </source>
</evidence>
<evidence type="ECO:0000256" key="1">
    <source>
        <dbReference type="ARBA" id="ARBA00022598"/>
    </source>
</evidence>
<dbReference type="PRINTS" id="PR00981">
    <property type="entry name" value="TRNASYNTHSER"/>
</dbReference>
<evidence type="ECO:0000259" key="10">
    <source>
        <dbReference type="PROSITE" id="PS50862"/>
    </source>
</evidence>
<dbReference type="GO" id="GO:0005524">
    <property type="term" value="F:ATP binding"/>
    <property type="evidence" value="ECO:0007669"/>
    <property type="project" value="UniProtKB-UniRule"/>
</dbReference>
<feature type="coiled-coil region" evidence="9">
    <location>
        <begin position="47"/>
        <end position="98"/>
    </location>
</feature>
<keyword evidence="6" id="KW-0963">Cytoplasm</keyword>
<feature type="binding site" evidence="7">
    <location>
        <position position="232"/>
    </location>
    <ligand>
        <name>L-serine</name>
        <dbReference type="ChEBI" id="CHEBI:33384"/>
    </ligand>
</feature>
<feature type="site" description="Important for serine binding" evidence="7">
    <location>
        <position position="387"/>
    </location>
</feature>
<keyword evidence="9" id="KW-0175">Coiled coil</keyword>
<gene>
    <name evidence="6" type="primary">serS</name>
    <name evidence="11" type="ORF">AC478_02380</name>
</gene>
<evidence type="ECO:0000256" key="5">
    <source>
        <dbReference type="ARBA" id="ARBA00023146"/>
    </source>
</evidence>
<feature type="binding site" evidence="7">
    <location>
        <position position="263"/>
    </location>
    <ligand>
        <name>L-serine</name>
        <dbReference type="ChEBI" id="CHEBI:33384"/>
    </ligand>
</feature>
<dbReference type="Gene3D" id="1.10.287.40">
    <property type="entry name" value="Serine-tRNA synthetase, tRNA binding domain"/>
    <property type="match status" value="1"/>
</dbReference>